<organism evidence="1 2">
    <name type="scientific">Nitrolancea hollandica Lb</name>
    <dbReference type="NCBI Taxonomy" id="1129897"/>
    <lineage>
        <taxon>Bacteria</taxon>
        <taxon>Pseudomonadati</taxon>
        <taxon>Thermomicrobiota</taxon>
        <taxon>Thermomicrobia</taxon>
        <taxon>Sphaerobacterales</taxon>
        <taxon>Sphaerobacterineae</taxon>
        <taxon>Sphaerobacteraceae</taxon>
        <taxon>Nitrolancea</taxon>
    </lineage>
</organism>
<sequence>MAGGPLNQEFLVGVRIPGAGRLRFRGTAIEDIALRDWVAVPSPAGEEPGQVVVAPQQFKLAKLPERLPAVIRRLTPDEVELVATRVERAREVLDAVIATVRERRFPLFITGLRFTLGGEAVIVSFRGPQGAGEGELPRMVEPVAGVPVHLEHEAAGTNLFGSLGRPPAALTFNELLRDRFPGTGRDLALAPEGLVRLGTRVRTDHGAGSVISVATRERRARVRLDSGEEVLVPVDDLSVAG</sequence>
<evidence type="ECO:0000313" key="2">
    <source>
        <dbReference type="Proteomes" id="UP000004221"/>
    </source>
</evidence>
<keyword evidence="2" id="KW-1185">Reference proteome</keyword>
<proteinExistence type="predicted"/>
<dbReference type="RefSeq" id="WP_008478932.1">
    <property type="nucleotide sequence ID" value="NZ_CAGS01000301.1"/>
</dbReference>
<gene>
    <name evidence="1" type="ORF">NITHO_370003</name>
</gene>
<dbReference type="AlphaFoldDB" id="I4EIW9"/>
<protein>
    <submittedName>
        <fullName evidence="1">Uncharacterized protein</fullName>
    </submittedName>
</protein>
<accession>I4EIW9</accession>
<comment type="caution">
    <text evidence="1">The sequence shown here is derived from an EMBL/GenBank/DDBJ whole genome shotgun (WGS) entry which is preliminary data.</text>
</comment>
<reference evidence="1 2" key="1">
    <citation type="journal article" date="2012" name="ISME J.">
        <title>Nitrification expanded: discovery, physiology and genomics of a nitrite-oxidizing bacterium from the phylum Chloroflexi.</title>
        <authorList>
            <person name="Sorokin D.Y."/>
            <person name="Lucker S."/>
            <person name="Vejmelkova D."/>
            <person name="Kostrikina N.A."/>
            <person name="Kleerebezem R."/>
            <person name="Rijpstra W.I."/>
            <person name="Damste J.S."/>
            <person name="Le Paslier D."/>
            <person name="Muyzer G."/>
            <person name="Wagner M."/>
            <person name="van Loosdrecht M.C."/>
            <person name="Daims H."/>
        </authorList>
    </citation>
    <scope>NUCLEOTIDE SEQUENCE [LARGE SCALE GENOMIC DNA]</scope>
    <source>
        <strain evidence="2">none</strain>
    </source>
</reference>
<evidence type="ECO:0000313" key="1">
    <source>
        <dbReference type="EMBL" id="CCF84631.1"/>
    </source>
</evidence>
<dbReference type="EMBL" id="CAGS01000301">
    <property type="protein sequence ID" value="CCF84631.1"/>
    <property type="molecule type" value="Genomic_DNA"/>
</dbReference>
<dbReference type="OrthoDB" id="164269at2"/>
<name>I4EIW9_9BACT</name>
<dbReference type="Proteomes" id="UP000004221">
    <property type="component" value="Unassembled WGS sequence"/>
</dbReference>